<dbReference type="Pfam" id="PF00651">
    <property type="entry name" value="BTB"/>
    <property type="match status" value="1"/>
</dbReference>
<dbReference type="EMBL" id="KL584750">
    <property type="protein sequence ID" value="KEQ99763.1"/>
    <property type="molecule type" value="Genomic_DNA"/>
</dbReference>
<protein>
    <recommendedName>
        <fullName evidence="1">BTB domain-containing protein</fullName>
    </recommendedName>
</protein>
<dbReference type="STRING" id="1043005.A0A074YPP2"/>
<evidence type="ECO:0000259" key="1">
    <source>
        <dbReference type="Pfam" id="PF00651"/>
    </source>
</evidence>
<dbReference type="OrthoDB" id="6359816at2759"/>
<proteinExistence type="predicted"/>
<dbReference type="InterPro" id="IPR011333">
    <property type="entry name" value="SKP1/BTB/POZ_sf"/>
</dbReference>
<reference evidence="2 3" key="1">
    <citation type="journal article" date="2014" name="BMC Genomics">
        <title>Genome sequencing of four Aureobasidium pullulans varieties: biotechnological potential, stress tolerance, and description of new species.</title>
        <authorList>
            <person name="Gostin Ar C."/>
            <person name="Ohm R.A."/>
            <person name="Kogej T."/>
            <person name="Sonjak S."/>
            <person name="Turk M."/>
            <person name="Zajc J."/>
            <person name="Zalar P."/>
            <person name="Grube M."/>
            <person name="Sun H."/>
            <person name="Han J."/>
            <person name="Sharma A."/>
            <person name="Chiniquy J."/>
            <person name="Ngan C.Y."/>
            <person name="Lipzen A."/>
            <person name="Barry K."/>
            <person name="Grigoriev I.V."/>
            <person name="Gunde-Cimerman N."/>
        </authorList>
    </citation>
    <scope>NUCLEOTIDE SEQUENCE [LARGE SCALE GENOMIC DNA]</scope>
    <source>
        <strain evidence="2 3">EXF-2481</strain>
    </source>
</reference>
<evidence type="ECO:0000313" key="2">
    <source>
        <dbReference type="EMBL" id="KEQ99763.1"/>
    </source>
</evidence>
<accession>A0A074YPP2</accession>
<dbReference type="RefSeq" id="XP_013348046.1">
    <property type="nucleotide sequence ID" value="XM_013492592.1"/>
</dbReference>
<dbReference type="InParanoid" id="A0A074YPP2"/>
<dbReference type="Gene3D" id="3.30.710.10">
    <property type="entry name" value="Potassium Channel Kv1.1, Chain A"/>
    <property type="match status" value="1"/>
</dbReference>
<dbReference type="HOGENOM" id="CLU_057752_5_3_1"/>
<dbReference type="OMA" id="SSATICQ"/>
<gene>
    <name evidence="2" type="ORF">AUEXF2481DRAFT_25645</name>
</gene>
<dbReference type="PANTHER" id="PTHR47843:SF5">
    <property type="entry name" value="BTB_POZ DOMAIN PROTEIN"/>
    <property type="match status" value="1"/>
</dbReference>
<feature type="domain" description="BTB" evidence="1">
    <location>
        <begin position="14"/>
        <end position="65"/>
    </location>
</feature>
<dbReference type="AlphaFoldDB" id="A0A074YPP2"/>
<organism evidence="2 3">
    <name type="scientific">Aureobasidium subglaciale (strain EXF-2481)</name>
    <name type="common">Aureobasidium pullulans var. subglaciale</name>
    <dbReference type="NCBI Taxonomy" id="1043005"/>
    <lineage>
        <taxon>Eukaryota</taxon>
        <taxon>Fungi</taxon>
        <taxon>Dikarya</taxon>
        <taxon>Ascomycota</taxon>
        <taxon>Pezizomycotina</taxon>
        <taxon>Dothideomycetes</taxon>
        <taxon>Dothideomycetidae</taxon>
        <taxon>Dothideales</taxon>
        <taxon>Saccotheciaceae</taxon>
        <taxon>Aureobasidium</taxon>
    </lineage>
</organism>
<sequence>MTYVGLKHTSAEVKSLYESGAYSDLKIVCGSDTYNVHKAIIGPQSDFFRAACRPNAFQEGKTGIIELPASAGRNPDAMQRPVTAAEFDWDLDVEDTATVKLMVHCLYHHDYHEDVVCLSNNSSRDAHLTKGILAEHAKMYAMGEKYGIPRLKTLALAKYKECFDTTNSGLCTALVIAFSGIAEPDHNFQEMVTHDLWSWSCMFKNNSIIQDVIRSTPELSYGLYAKYLEDVTGDGGDWW</sequence>
<dbReference type="PANTHER" id="PTHR47843">
    <property type="entry name" value="BTB DOMAIN-CONTAINING PROTEIN-RELATED"/>
    <property type="match status" value="1"/>
</dbReference>
<keyword evidence="3" id="KW-1185">Reference proteome</keyword>
<evidence type="ECO:0000313" key="3">
    <source>
        <dbReference type="Proteomes" id="UP000030641"/>
    </source>
</evidence>
<name>A0A074YPP2_AURSE</name>
<dbReference type="SUPFAM" id="SSF54695">
    <property type="entry name" value="POZ domain"/>
    <property type="match status" value="1"/>
</dbReference>
<dbReference type="CDD" id="cd18186">
    <property type="entry name" value="BTB_POZ_ZBTB_KLHL-like"/>
    <property type="match status" value="1"/>
</dbReference>
<dbReference type="InterPro" id="IPR000210">
    <property type="entry name" value="BTB/POZ_dom"/>
</dbReference>
<dbReference type="Proteomes" id="UP000030641">
    <property type="component" value="Unassembled WGS sequence"/>
</dbReference>
<dbReference type="GeneID" id="25363047"/>